<name>A0ABV1TAL4_9ACTN</name>
<comment type="caution">
    <text evidence="1">The sequence shown here is derived from an EMBL/GenBank/DDBJ whole genome shotgun (WGS) entry which is preliminary data.</text>
</comment>
<reference evidence="1 2" key="1">
    <citation type="submission" date="2024-06" db="EMBL/GenBank/DDBJ databases">
        <title>The Natural Products Discovery Center: Release of the First 8490 Sequenced Strains for Exploring Actinobacteria Biosynthetic Diversity.</title>
        <authorList>
            <person name="Kalkreuter E."/>
            <person name="Kautsar S.A."/>
            <person name="Yang D."/>
            <person name="Bader C.D."/>
            <person name="Teijaro C.N."/>
            <person name="Fluegel L."/>
            <person name="Davis C.M."/>
            <person name="Simpson J.R."/>
            <person name="Lauterbach L."/>
            <person name="Steele A.D."/>
            <person name="Gui C."/>
            <person name="Meng S."/>
            <person name="Li G."/>
            <person name="Viehrig K."/>
            <person name="Ye F."/>
            <person name="Su P."/>
            <person name="Kiefer A.F."/>
            <person name="Nichols A."/>
            <person name="Cepeda A.J."/>
            <person name="Yan W."/>
            <person name="Fan B."/>
            <person name="Jiang Y."/>
            <person name="Adhikari A."/>
            <person name="Zheng C.-J."/>
            <person name="Schuster L."/>
            <person name="Cowan T.M."/>
            <person name="Smanski M.J."/>
            <person name="Chevrette M.G."/>
            <person name="De Carvalho L.P.S."/>
            <person name="Shen B."/>
        </authorList>
    </citation>
    <scope>NUCLEOTIDE SEQUENCE [LARGE SCALE GENOMIC DNA]</scope>
    <source>
        <strain evidence="1 2">NPDC001694</strain>
    </source>
</reference>
<protein>
    <submittedName>
        <fullName evidence="1">Rod shape-determining protein</fullName>
    </submittedName>
</protein>
<dbReference type="EMBL" id="JBEOZM010000002">
    <property type="protein sequence ID" value="MER6266684.1"/>
    <property type="molecule type" value="Genomic_DNA"/>
</dbReference>
<proteinExistence type="predicted"/>
<evidence type="ECO:0000313" key="1">
    <source>
        <dbReference type="EMBL" id="MER6266684.1"/>
    </source>
</evidence>
<gene>
    <name evidence="1" type="ORF">ABT211_05200</name>
</gene>
<dbReference type="Proteomes" id="UP001490365">
    <property type="component" value="Unassembled WGS sequence"/>
</dbReference>
<accession>A0ABV1TAL4</accession>
<evidence type="ECO:0000313" key="2">
    <source>
        <dbReference type="Proteomes" id="UP001490365"/>
    </source>
</evidence>
<dbReference type="Pfam" id="PF06723">
    <property type="entry name" value="MreB_Mbl"/>
    <property type="match status" value="1"/>
</dbReference>
<sequence>MLWWALDEIRVQVTGRDARYSQVVLELAWNPGQGADASLAAQVLAGMTKRAWLSAPIGSVVLVAPGAGAHPGVEPAVDKVQELWPAAVVTVVDEAVAALAGARLDPEPAACVVVHQDGLRTSVAVVAGREAIAGGLATGGTRGLAQAVVEHLQAEHRLDAGLEQAWAAVVHGGAFAPSPTVPTPGPVLGAMITEDRVFPAPPGEVTLSPTELRAVVAPAYQPVVGLVEQVLREAPPETARQATAGGLLLTGPHPPGAEDHLADLTGLPARRVVEPKAGHHRLQVLLDGVARLLAEKPPAPVIAEHRIDLAVKLQLLEELGLRPPRDLNADDR</sequence>
<dbReference type="RefSeq" id="WP_351955361.1">
    <property type="nucleotide sequence ID" value="NZ_JBEOZM010000002.1"/>
</dbReference>
<organism evidence="1 2">
    <name type="scientific">Streptomyces sp. 900105755</name>
    <dbReference type="NCBI Taxonomy" id="3154389"/>
    <lineage>
        <taxon>Bacteria</taxon>
        <taxon>Bacillati</taxon>
        <taxon>Actinomycetota</taxon>
        <taxon>Actinomycetes</taxon>
        <taxon>Kitasatosporales</taxon>
        <taxon>Streptomycetaceae</taxon>
        <taxon>Streptomyces</taxon>
    </lineage>
</organism>
<keyword evidence="2" id="KW-1185">Reference proteome</keyword>
<dbReference type="InterPro" id="IPR056546">
    <property type="entry name" value="MreB_MamK-like"/>
</dbReference>